<comment type="similarity">
    <text evidence="9">Belongs to the UbiA prenyltransferase family. Protoheme IX farnesyltransferase subfamily.</text>
</comment>
<organism evidence="10 11">
    <name type="scientific">Paracidobacterium acidisoli</name>
    <dbReference type="NCBI Taxonomy" id="2303751"/>
    <lineage>
        <taxon>Bacteria</taxon>
        <taxon>Pseudomonadati</taxon>
        <taxon>Acidobacteriota</taxon>
        <taxon>Terriglobia</taxon>
        <taxon>Terriglobales</taxon>
        <taxon>Acidobacteriaceae</taxon>
        <taxon>Paracidobacterium</taxon>
    </lineage>
</organism>
<evidence type="ECO:0000313" key="10">
    <source>
        <dbReference type="EMBL" id="RFU17626.1"/>
    </source>
</evidence>
<feature type="transmembrane region" description="Helical" evidence="9">
    <location>
        <begin position="156"/>
        <end position="176"/>
    </location>
</feature>
<dbReference type="Proteomes" id="UP000264702">
    <property type="component" value="Unassembled WGS sequence"/>
</dbReference>
<evidence type="ECO:0000256" key="7">
    <source>
        <dbReference type="ARBA" id="ARBA00023136"/>
    </source>
</evidence>
<keyword evidence="7 9" id="KW-0472">Membrane</keyword>
<evidence type="ECO:0000256" key="5">
    <source>
        <dbReference type="ARBA" id="ARBA00022989"/>
    </source>
</evidence>
<comment type="subcellular location">
    <subcellularLocation>
        <location evidence="9">Cell membrane</location>
        <topology evidence="9">Multi-pass membrane protein</topology>
    </subcellularLocation>
    <subcellularLocation>
        <location evidence="1">Membrane</location>
        <topology evidence="1">Multi-pass membrane protein</topology>
    </subcellularLocation>
</comment>
<comment type="miscellaneous">
    <text evidence="9">Carbon 2 of the heme B porphyrin ring is defined according to the Fischer nomenclature.</text>
</comment>
<dbReference type="InterPro" id="IPR000537">
    <property type="entry name" value="UbiA_prenyltransferase"/>
</dbReference>
<dbReference type="AlphaFoldDB" id="A0A372IRU2"/>
<dbReference type="EC" id="2.5.1.141" evidence="9"/>
<feature type="transmembrane region" description="Helical" evidence="9">
    <location>
        <begin position="345"/>
        <end position="364"/>
    </location>
</feature>
<keyword evidence="2 9" id="KW-1003">Cell membrane</keyword>
<evidence type="ECO:0000256" key="2">
    <source>
        <dbReference type="ARBA" id="ARBA00022475"/>
    </source>
</evidence>
<comment type="catalytic activity">
    <reaction evidence="8 9">
        <text>heme b + (2E,6E)-farnesyl diphosphate + H2O = Fe(II)-heme o + diphosphate</text>
        <dbReference type="Rhea" id="RHEA:28070"/>
        <dbReference type="ChEBI" id="CHEBI:15377"/>
        <dbReference type="ChEBI" id="CHEBI:33019"/>
        <dbReference type="ChEBI" id="CHEBI:60344"/>
        <dbReference type="ChEBI" id="CHEBI:60530"/>
        <dbReference type="ChEBI" id="CHEBI:175763"/>
        <dbReference type="EC" id="2.5.1.141"/>
    </reaction>
</comment>
<feature type="transmembrane region" description="Helical" evidence="9">
    <location>
        <begin position="307"/>
        <end position="324"/>
    </location>
</feature>
<dbReference type="EMBL" id="QVQT01000002">
    <property type="protein sequence ID" value="RFU17626.1"/>
    <property type="molecule type" value="Genomic_DNA"/>
</dbReference>
<feature type="transmembrane region" description="Helical" evidence="9">
    <location>
        <begin position="84"/>
        <end position="102"/>
    </location>
</feature>
<keyword evidence="6 9" id="KW-0350">Heme biosynthesis</keyword>
<comment type="pathway">
    <text evidence="9">Porphyrin-containing compound metabolism; heme O biosynthesis; heme O from protoheme: step 1/1.</text>
</comment>
<sequence length="367" mass="40010">MQCGVVPHSESCHHASAFIGCSIRKRKDRTPVSPAVSGVSVSEIKAVQTPHSEEKIVSASHHLHGPRAGETASLLADYRELFKLRVTLMVMLTAWAGFYLGSMRSGISSMQPGLLEALFGIGMVSAGSAALNECIERRLDAKMIRTANRPLASGRISLPHGILLGMLAVAVGTVWLTRETNLLTGTLTLLTAFLYVAVYTPLKRVTSLATFIGAFPGALPPLLGWVAARGQIEWPAVALFAILFVWQFPHFMSIAWLYREDYGRAGIRMLPVVQPDGWSTVLEALTYAILMIPVSLLPVWLHVAGRIYGGVALVLGLIYLGYTIRFGRIIRARTISESKMYARDLLKVSVIYLPLLLTALMLNATGK</sequence>
<keyword evidence="11" id="KW-1185">Reference proteome</keyword>
<comment type="function">
    <text evidence="9">Converts heme B (protoheme IX) to heme O by substitution of the vinyl group on carbon 2 of heme B porphyrin ring with a hydroxyethyl farnesyl side group.</text>
</comment>
<accession>A0A372IRU2</accession>
<dbReference type="CDD" id="cd13957">
    <property type="entry name" value="PT_UbiA_Cox10"/>
    <property type="match status" value="1"/>
</dbReference>
<comment type="caution">
    <text evidence="10">The sequence shown here is derived from an EMBL/GenBank/DDBJ whole genome shotgun (WGS) entry which is preliminary data.</text>
</comment>
<proteinExistence type="inferred from homology"/>
<dbReference type="OrthoDB" id="9814417at2"/>
<gene>
    <name evidence="10" type="primary">cyoE</name>
    <name evidence="9" type="synonym">ctaB</name>
    <name evidence="10" type="ORF">D0Y96_05710</name>
</gene>
<dbReference type="PROSITE" id="PS00943">
    <property type="entry name" value="UBIA"/>
    <property type="match status" value="1"/>
</dbReference>
<dbReference type="Gene3D" id="1.10.357.140">
    <property type="entry name" value="UbiA prenyltransferase"/>
    <property type="match status" value="1"/>
</dbReference>
<dbReference type="PANTHER" id="PTHR43448">
    <property type="entry name" value="PROTOHEME IX FARNESYLTRANSFERASE, MITOCHONDRIAL"/>
    <property type="match status" value="1"/>
</dbReference>
<dbReference type="GO" id="GO:0005886">
    <property type="term" value="C:plasma membrane"/>
    <property type="evidence" value="ECO:0007669"/>
    <property type="project" value="UniProtKB-SubCell"/>
</dbReference>
<feature type="transmembrane region" description="Helical" evidence="9">
    <location>
        <begin position="114"/>
        <end position="135"/>
    </location>
</feature>
<protein>
    <recommendedName>
        <fullName evidence="9">Protoheme IX farnesyltransferase</fullName>
        <ecNumber evidence="9">2.5.1.141</ecNumber>
    </recommendedName>
    <alternativeName>
        <fullName evidence="9">Heme B farnesyltransferase</fullName>
    </alternativeName>
    <alternativeName>
        <fullName evidence="9">Heme O synthase</fullName>
    </alternativeName>
</protein>
<feature type="transmembrane region" description="Helical" evidence="9">
    <location>
        <begin position="234"/>
        <end position="258"/>
    </location>
</feature>
<feature type="transmembrane region" description="Helical" evidence="9">
    <location>
        <begin position="182"/>
        <end position="202"/>
    </location>
</feature>
<dbReference type="GO" id="GO:0008495">
    <property type="term" value="F:protoheme IX farnesyltransferase activity"/>
    <property type="evidence" value="ECO:0007669"/>
    <property type="project" value="UniProtKB-UniRule"/>
</dbReference>
<evidence type="ECO:0000256" key="1">
    <source>
        <dbReference type="ARBA" id="ARBA00004141"/>
    </source>
</evidence>
<dbReference type="Pfam" id="PF01040">
    <property type="entry name" value="UbiA"/>
    <property type="match status" value="1"/>
</dbReference>
<keyword evidence="4 9" id="KW-0812">Transmembrane</keyword>
<dbReference type="InterPro" id="IPR006369">
    <property type="entry name" value="Protohaem_IX_farnesylTrfase"/>
</dbReference>
<keyword evidence="3 9" id="KW-0808">Transferase</keyword>
<dbReference type="GO" id="GO:0048034">
    <property type="term" value="P:heme O biosynthetic process"/>
    <property type="evidence" value="ECO:0007669"/>
    <property type="project" value="UniProtKB-UniRule"/>
</dbReference>
<dbReference type="InterPro" id="IPR030470">
    <property type="entry name" value="UbiA_prenylTrfase_CS"/>
</dbReference>
<evidence type="ECO:0000313" key="11">
    <source>
        <dbReference type="Proteomes" id="UP000264702"/>
    </source>
</evidence>
<dbReference type="UniPathway" id="UPA00834">
    <property type="reaction ID" value="UER00712"/>
</dbReference>
<dbReference type="InterPro" id="IPR044878">
    <property type="entry name" value="UbiA_sf"/>
</dbReference>
<keyword evidence="5 9" id="KW-1133">Transmembrane helix</keyword>
<dbReference type="HAMAP" id="MF_00154">
    <property type="entry name" value="CyoE_CtaB"/>
    <property type="match status" value="1"/>
</dbReference>
<feature type="transmembrane region" description="Helical" evidence="9">
    <location>
        <begin position="209"/>
        <end position="228"/>
    </location>
</feature>
<evidence type="ECO:0000256" key="9">
    <source>
        <dbReference type="HAMAP-Rule" id="MF_00154"/>
    </source>
</evidence>
<feature type="transmembrane region" description="Helical" evidence="9">
    <location>
        <begin position="278"/>
        <end position="301"/>
    </location>
</feature>
<evidence type="ECO:0000256" key="3">
    <source>
        <dbReference type="ARBA" id="ARBA00022679"/>
    </source>
</evidence>
<name>A0A372IRU2_9BACT</name>
<dbReference type="PANTHER" id="PTHR43448:SF2">
    <property type="entry name" value="PROTOHEME IX FARNESYLTRANSFERASE, MITOCHONDRIAL"/>
    <property type="match status" value="1"/>
</dbReference>
<evidence type="ECO:0000256" key="8">
    <source>
        <dbReference type="ARBA" id="ARBA00047690"/>
    </source>
</evidence>
<dbReference type="NCBIfam" id="TIGR01473">
    <property type="entry name" value="cyoE_ctaB"/>
    <property type="match status" value="1"/>
</dbReference>
<evidence type="ECO:0000256" key="6">
    <source>
        <dbReference type="ARBA" id="ARBA00023133"/>
    </source>
</evidence>
<reference evidence="10 11" key="1">
    <citation type="submission" date="2018-08" db="EMBL/GenBank/DDBJ databases">
        <title>Acidipila sp. 4G-K13, an acidobacterium isolated from forest soil.</title>
        <authorList>
            <person name="Gao Z.-H."/>
            <person name="Qiu L.-H."/>
        </authorList>
    </citation>
    <scope>NUCLEOTIDE SEQUENCE [LARGE SCALE GENOMIC DNA]</scope>
    <source>
        <strain evidence="10 11">4G-K13</strain>
    </source>
</reference>
<evidence type="ECO:0000256" key="4">
    <source>
        <dbReference type="ARBA" id="ARBA00022692"/>
    </source>
</evidence>